<dbReference type="OrthoDB" id="141191at2"/>
<feature type="transmembrane region" description="Helical" evidence="5">
    <location>
        <begin position="286"/>
        <end position="304"/>
    </location>
</feature>
<feature type="transmembrane region" description="Helical" evidence="5">
    <location>
        <begin position="121"/>
        <end position="143"/>
    </location>
</feature>
<sequence>MEKFDETLSTIQGKQNSVEHMASDPPERPTRATARSLTFWQQRLYEGGLILSLLLFYLIGNQQTGLGLFPAAPPLLAFLFLAIFTLLSWFRLSVAITLFPITFPFYLPYYQKVIEIGHSKLSFSLAEITLGILFGIAIIQVLLYKENRNLATLRLLWERIKPFLLPTLLFLFAACMSLTTALQKHYATVDLRKEVLFPLLYAILALLFLRTRQDLKRLLLALSGIGLCIAVMGIIQFTFFKETMVREAEGFRIHTVYGNANSIGLLLDYTLPLLLAWLFSKKNTWLARLSLLVCCVLMLIALYLTQSLGAWLAIGVALLFCGACALPNRKALLICAIAFGAALALLLLIYHQALLSYVFERHNSHIGVGTAEKRIYLWQTAWNMIRDHFWFGVGLDNWLCHYSRNSICELPTYHYWILRDPLTGKLTGLSDEPTLSHPHNVFLHVWVSMGIFGLLAFLGLLVQFFRTFIRGLLAVHKTRDIELRWQLVGVAGAMLAAMTQGLIDSAFLEQDLSYCFWTLIVAMGILFVFARGRLIQPATA</sequence>
<evidence type="ECO:0000259" key="6">
    <source>
        <dbReference type="Pfam" id="PF04932"/>
    </source>
</evidence>
<name>A0A326UCK4_THEHA</name>
<feature type="transmembrane region" description="Helical" evidence="5">
    <location>
        <begin position="195"/>
        <end position="211"/>
    </location>
</feature>
<keyword evidence="2 5" id="KW-0812">Transmembrane</keyword>
<dbReference type="GO" id="GO:0016020">
    <property type="term" value="C:membrane"/>
    <property type="evidence" value="ECO:0007669"/>
    <property type="project" value="UniProtKB-SubCell"/>
</dbReference>
<feature type="transmembrane region" description="Helical" evidence="5">
    <location>
        <begin position="483"/>
        <end position="503"/>
    </location>
</feature>
<protein>
    <submittedName>
        <fullName evidence="7">O-antigen ligase</fullName>
    </submittedName>
</protein>
<feature type="transmembrane region" description="Helical" evidence="5">
    <location>
        <begin position="218"/>
        <end position="240"/>
    </location>
</feature>
<evidence type="ECO:0000256" key="2">
    <source>
        <dbReference type="ARBA" id="ARBA00022692"/>
    </source>
</evidence>
<evidence type="ECO:0000256" key="1">
    <source>
        <dbReference type="ARBA" id="ARBA00004141"/>
    </source>
</evidence>
<gene>
    <name evidence="7" type="ORF">EI42_00226</name>
</gene>
<feature type="transmembrane region" description="Helical" evidence="5">
    <location>
        <begin position="441"/>
        <end position="462"/>
    </location>
</feature>
<evidence type="ECO:0000256" key="3">
    <source>
        <dbReference type="ARBA" id="ARBA00022989"/>
    </source>
</evidence>
<evidence type="ECO:0000256" key="5">
    <source>
        <dbReference type="SAM" id="Phobius"/>
    </source>
</evidence>
<keyword evidence="4 5" id="KW-0472">Membrane</keyword>
<proteinExistence type="predicted"/>
<evidence type="ECO:0000256" key="4">
    <source>
        <dbReference type="ARBA" id="ARBA00023136"/>
    </source>
</evidence>
<feature type="transmembrane region" description="Helical" evidence="5">
    <location>
        <begin position="310"/>
        <end position="326"/>
    </location>
</feature>
<dbReference type="EMBL" id="QKUF01000001">
    <property type="protein sequence ID" value="PZW36056.1"/>
    <property type="molecule type" value="Genomic_DNA"/>
</dbReference>
<keyword evidence="7" id="KW-0436">Ligase</keyword>
<feature type="transmembrane region" description="Helical" evidence="5">
    <location>
        <begin position="163"/>
        <end position="183"/>
    </location>
</feature>
<comment type="caution">
    <text evidence="7">The sequence shown here is derived from an EMBL/GenBank/DDBJ whole genome shotgun (WGS) entry which is preliminary data.</text>
</comment>
<keyword evidence="3 5" id="KW-1133">Transmembrane helix</keyword>
<comment type="subcellular location">
    <subcellularLocation>
        <location evidence="1">Membrane</location>
        <topology evidence="1">Multi-pass membrane protein</topology>
    </subcellularLocation>
</comment>
<dbReference type="Pfam" id="PF04932">
    <property type="entry name" value="Wzy_C"/>
    <property type="match status" value="1"/>
</dbReference>
<feature type="transmembrane region" description="Helical" evidence="5">
    <location>
        <begin position="44"/>
        <end position="60"/>
    </location>
</feature>
<dbReference type="Proteomes" id="UP000248806">
    <property type="component" value="Unassembled WGS sequence"/>
</dbReference>
<dbReference type="AlphaFoldDB" id="A0A326UCK4"/>
<dbReference type="GO" id="GO:0016874">
    <property type="term" value="F:ligase activity"/>
    <property type="evidence" value="ECO:0007669"/>
    <property type="project" value="UniProtKB-KW"/>
</dbReference>
<dbReference type="InterPro" id="IPR007016">
    <property type="entry name" value="O-antigen_ligase-rel_domated"/>
</dbReference>
<evidence type="ECO:0000313" key="7">
    <source>
        <dbReference type="EMBL" id="PZW36056.1"/>
    </source>
</evidence>
<feature type="transmembrane region" description="Helical" evidence="5">
    <location>
        <begin position="331"/>
        <end position="350"/>
    </location>
</feature>
<feature type="transmembrane region" description="Helical" evidence="5">
    <location>
        <begin position="92"/>
        <end position="109"/>
    </location>
</feature>
<dbReference type="PANTHER" id="PTHR37422">
    <property type="entry name" value="TEICHURONIC ACID BIOSYNTHESIS PROTEIN TUAE"/>
    <property type="match status" value="1"/>
</dbReference>
<accession>A0A326UCK4</accession>
<keyword evidence="8" id="KW-1185">Reference proteome</keyword>
<feature type="transmembrane region" description="Helical" evidence="5">
    <location>
        <begin position="260"/>
        <end position="279"/>
    </location>
</feature>
<reference evidence="7 8" key="1">
    <citation type="submission" date="2018-06" db="EMBL/GenBank/DDBJ databases">
        <title>Genomic Encyclopedia of Archaeal and Bacterial Type Strains, Phase II (KMG-II): from individual species to whole genera.</title>
        <authorList>
            <person name="Goeker M."/>
        </authorList>
    </citation>
    <scope>NUCLEOTIDE SEQUENCE [LARGE SCALE GENOMIC DNA]</scope>
    <source>
        <strain evidence="7 8">ATCC BAA-1881</strain>
    </source>
</reference>
<feature type="transmembrane region" description="Helical" evidence="5">
    <location>
        <begin position="66"/>
        <end position="87"/>
    </location>
</feature>
<feature type="transmembrane region" description="Helical" evidence="5">
    <location>
        <begin position="515"/>
        <end position="534"/>
    </location>
</feature>
<evidence type="ECO:0000313" key="8">
    <source>
        <dbReference type="Proteomes" id="UP000248806"/>
    </source>
</evidence>
<dbReference type="InterPro" id="IPR051533">
    <property type="entry name" value="WaaL-like"/>
</dbReference>
<feature type="domain" description="O-antigen ligase-related" evidence="6">
    <location>
        <begin position="294"/>
        <end position="458"/>
    </location>
</feature>
<dbReference type="PANTHER" id="PTHR37422:SF23">
    <property type="entry name" value="TEICHURONIC ACID BIOSYNTHESIS PROTEIN TUAE"/>
    <property type="match status" value="1"/>
</dbReference>
<organism evidence="7 8">
    <name type="scientific">Thermosporothrix hazakensis</name>
    <dbReference type="NCBI Taxonomy" id="644383"/>
    <lineage>
        <taxon>Bacteria</taxon>
        <taxon>Bacillati</taxon>
        <taxon>Chloroflexota</taxon>
        <taxon>Ktedonobacteria</taxon>
        <taxon>Ktedonobacterales</taxon>
        <taxon>Thermosporotrichaceae</taxon>
        <taxon>Thermosporothrix</taxon>
    </lineage>
</organism>